<name>A0AAV6KMQ4_9ERIC</name>
<comment type="caution">
    <text evidence="2">The sequence shown here is derived from an EMBL/GenBank/DDBJ whole genome shotgun (WGS) entry which is preliminary data.</text>
</comment>
<dbReference type="Proteomes" id="UP000823749">
    <property type="component" value="Chromosome 4"/>
</dbReference>
<reference evidence="2" key="1">
    <citation type="submission" date="2020-08" db="EMBL/GenBank/DDBJ databases">
        <title>Plant Genome Project.</title>
        <authorList>
            <person name="Zhang R.-G."/>
        </authorList>
    </citation>
    <scope>NUCLEOTIDE SEQUENCE</scope>
    <source>
        <strain evidence="2">WSP0</strain>
        <tissue evidence="2">Leaf</tissue>
    </source>
</reference>
<feature type="compositionally biased region" description="Acidic residues" evidence="1">
    <location>
        <begin position="43"/>
        <end position="55"/>
    </location>
</feature>
<dbReference type="EMBL" id="JACTNZ010000004">
    <property type="protein sequence ID" value="KAG5553541.1"/>
    <property type="molecule type" value="Genomic_DNA"/>
</dbReference>
<sequence length="120" mass="13592">MLQQKENIEPDTPQQVEDEEEQTEKVEMETPLVPTRTVQTVDCPEDEPDEQDMGTEVEAPTREILQPQESIAASRPKRDIRIPARYTDMVAYALPVTDDDVPETYREAAQSAYSAVDTPI</sequence>
<evidence type="ECO:0000256" key="1">
    <source>
        <dbReference type="SAM" id="MobiDB-lite"/>
    </source>
</evidence>
<keyword evidence="3" id="KW-1185">Reference proteome</keyword>
<accession>A0AAV6KMQ4</accession>
<evidence type="ECO:0000313" key="3">
    <source>
        <dbReference type="Proteomes" id="UP000823749"/>
    </source>
</evidence>
<gene>
    <name evidence="2" type="ORF">RHGRI_011417</name>
</gene>
<dbReference type="AlphaFoldDB" id="A0AAV6KMQ4"/>
<feature type="region of interest" description="Disordered" evidence="1">
    <location>
        <begin position="1"/>
        <end position="58"/>
    </location>
</feature>
<organism evidence="2 3">
    <name type="scientific">Rhododendron griersonianum</name>
    <dbReference type="NCBI Taxonomy" id="479676"/>
    <lineage>
        <taxon>Eukaryota</taxon>
        <taxon>Viridiplantae</taxon>
        <taxon>Streptophyta</taxon>
        <taxon>Embryophyta</taxon>
        <taxon>Tracheophyta</taxon>
        <taxon>Spermatophyta</taxon>
        <taxon>Magnoliopsida</taxon>
        <taxon>eudicotyledons</taxon>
        <taxon>Gunneridae</taxon>
        <taxon>Pentapetalae</taxon>
        <taxon>asterids</taxon>
        <taxon>Ericales</taxon>
        <taxon>Ericaceae</taxon>
        <taxon>Ericoideae</taxon>
        <taxon>Rhodoreae</taxon>
        <taxon>Rhododendron</taxon>
    </lineage>
</organism>
<proteinExistence type="predicted"/>
<protein>
    <submittedName>
        <fullName evidence="2">Uncharacterized protein</fullName>
    </submittedName>
</protein>
<evidence type="ECO:0000313" key="2">
    <source>
        <dbReference type="EMBL" id="KAG5553541.1"/>
    </source>
</evidence>